<dbReference type="PANTHER" id="PTHR30008:SF0">
    <property type="entry name" value="EXODEOXYRIBONUCLEASE 7 LARGE SUBUNIT"/>
    <property type="match status" value="1"/>
</dbReference>
<dbReference type="GO" id="GO:0003676">
    <property type="term" value="F:nucleic acid binding"/>
    <property type="evidence" value="ECO:0007669"/>
    <property type="project" value="InterPro"/>
</dbReference>
<dbReference type="Proteomes" id="UP000001933">
    <property type="component" value="Chromosome"/>
</dbReference>
<gene>
    <name evidence="5" type="primary">xseA</name>
    <name evidence="9" type="ORF">SYN_02459</name>
</gene>
<evidence type="ECO:0000256" key="5">
    <source>
        <dbReference type="HAMAP-Rule" id="MF_00378"/>
    </source>
</evidence>
<organism evidence="9 10">
    <name type="scientific">Syntrophus aciditrophicus (strain SB)</name>
    <dbReference type="NCBI Taxonomy" id="56780"/>
    <lineage>
        <taxon>Bacteria</taxon>
        <taxon>Pseudomonadati</taxon>
        <taxon>Thermodesulfobacteriota</taxon>
        <taxon>Syntrophia</taxon>
        <taxon>Syntrophales</taxon>
        <taxon>Syntrophaceae</taxon>
        <taxon>Syntrophus</taxon>
    </lineage>
</organism>
<comment type="function">
    <text evidence="5">Bidirectionally degrades single-stranded DNA into large acid-insoluble oligonucleotides, which are then degraded further into small acid-soluble oligonucleotides.</text>
</comment>
<dbReference type="InterPro" id="IPR025824">
    <property type="entry name" value="OB-fold_nuc-bd_dom"/>
</dbReference>
<dbReference type="Pfam" id="PF02601">
    <property type="entry name" value="Exonuc_VII_L"/>
    <property type="match status" value="1"/>
</dbReference>
<evidence type="ECO:0000256" key="1">
    <source>
        <dbReference type="ARBA" id="ARBA00022490"/>
    </source>
</evidence>
<evidence type="ECO:0000259" key="7">
    <source>
        <dbReference type="Pfam" id="PF02601"/>
    </source>
</evidence>
<keyword evidence="10" id="KW-1185">Reference proteome</keyword>
<comment type="similarity">
    <text evidence="5 6">Belongs to the XseA family.</text>
</comment>
<proteinExistence type="inferred from homology"/>
<dbReference type="GO" id="GO:0006308">
    <property type="term" value="P:DNA catabolic process"/>
    <property type="evidence" value="ECO:0007669"/>
    <property type="project" value="UniProtKB-UniRule"/>
</dbReference>
<sequence length="466" mass="52569">MSQRIISDRCTAMKGSITEILTVSELNEKIRDLLEARFDLLWVEGEVSNLRRPSSGHIYFTLKDEKSQIRAVIFRFLPGSRPFRNNRLPFFDLEEGMQITCRARLAVYAPRGEYQLILDSLEPRGTGALQKAYEQLKARLQAEGLFDASRKKPIPYLPRRIGVITSPTGAVIRDILNITARRFPSVSLVIAPVRVQGPEAPREIVQAIQDLHSLEEVDVLILARGGGSLEDLSAFNDESVARAIASSSLPVISAVGHETDFTIADFAADVRAPTPSTAAELAVPNRNDLTAWLAGTRSRLYTLLIRSMTQRREQLVRCRERLKDPQRVITGLRLALDDHRERGRLIIQQRLSAEKQNILLQRLRLQQAGPLRRIRDTRLNVEDMEKRLISSCRLNLDRARKSWTVSATRVDSLSPLAVLERGYSIARTLPGGRIIRDVAMLKIGDSLELRVRKGRLEAEVTRIIPE</sequence>
<evidence type="ECO:0000313" key="9">
    <source>
        <dbReference type="EMBL" id="ABC77662.1"/>
    </source>
</evidence>
<protein>
    <recommendedName>
        <fullName evidence="5">Exodeoxyribonuclease 7 large subunit</fullName>
        <ecNumber evidence="5">3.1.11.6</ecNumber>
    </recommendedName>
    <alternativeName>
        <fullName evidence="5">Exodeoxyribonuclease VII large subunit</fullName>
        <shortName evidence="5">Exonuclease VII large subunit</shortName>
    </alternativeName>
</protein>
<reference evidence="9 10" key="1">
    <citation type="journal article" date="2007" name="Proc. Natl. Acad. Sci. U.S.A.">
        <title>The genome of Syntrophus aciditrophicus: life at the thermodynamic limit of microbial growth.</title>
        <authorList>
            <person name="McInerney M.J."/>
            <person name="Rohlin L."/>
            <person name="Mouttaki H."/>
            <person name="Kim U."/>
            <person name="Krupp R.S."/>
            <person name="Rios-Hernandez L."/>
            <person name="Sieber J."/>
            <person name="Struchtemeyer C.G."/>
            <person name="Bhattacharyya A."/>
            <person name="Campbell J.W."/>
            <person name="Gunsalus R.P."/>
        </authorList>
    </citation>
    <scope>NUCLEOTIDE SEQUENCE [LARGE SCALE GENOMIC DNA]</scope>
    <source>
        <strain evidence="9 10">SB</strain>
    </source>
</reference>
<feature type="domain" description="Exonuclease VII large subunit C-terminal" evidence="7">
    <location>
        <begin position="145"/>
        <end position="459"/>
    </location>
</feature>
<dbReference type="InterPro" id="IPR003753">
    <property type="entry name" value="Exonuc_VII_L"/>
</dbReference>
<keyword evidence="4 5" id="KW-0269">Exonuclease</keyword>
<dbReference type="HOGENOM" id="CLU_023625_3_1_7"/>
<dbReference type="EC" id="3.1.11.6" evidence="5"/>
<dbReference type="KEGG" id="sat:SYN_02459"/>
<dbReference type="NCBIfam" id="TIGR00237">
    <property type="entry name" value="xseA"/>
    <property type="match status" value="1"/>
</dbReference>
<name>Q2LUA1_SYNAS</name>
<feature type="domain" description="OB-fold nucleic acid binding" evidence="8">
    <location>
        <begin position="21"/>
        <end position="121"/>
    </location>
</feature>
<dbReference type="HAMAP" id="MF_00378">
    <property type="entry name" value="Exonuc_7_L"/>
    <property type="match status" value="1"/>
</dbReference>
<evidence type="ECO:0000256" key="2">
    <source>
        <dbReference type="ARBA" id="ARBA00022722"/>
    </source>
</evidence>
<keyword evidence="2 5" id="KW-0540">Nuclease</keyword>
<evidence type="ECO:0000259" key="8">
    <source>
        <dbReference type="Pfam" id="PF13742"/>
    </source>
</evidence>
<dbReference type="GO" id="GO:0008855">
    <property type="term" value="F:exodeoxyribonuclease VII activity"/>
    <property type="evidence" value="ECO:0007669"/>
    <property type="project" value="UniProtKB-UniRule"/>
</dbReference>
<dbReference type="GO" id="GO:0005737">
    <property type="term" value="C:cytoplasm"/>
    <property type="evidence" value="ECO:0007669"/>
    <property type="project" value="UniProtKB-SubCell"/>
</dbReference>
<dbReference type="InParanoid" id="Q2LUA1"/>
<dbReference type="STRING" id="56780.SYN_02459"/>
<dbReference type="GO" id="GO:0009318">
    <property type="term" value="C:exodeoxyribonuclease VII complex"/>
    <property type="evidence" value="ECO:0007669"/>
    <property type="project" value="UniProtKB-UniRule"/>
</dbReference>
<dbReference type="PANTHER" id="PTHR30008">
    <property type="entry name" value="EXODEOXYRIBONUCLEASE 7 LARGE SUBUNIT"/>
    <property type="match status" value="1"/>
</dbReference>
<evidence type="ECO:0000313" key="10">
    <source>
        <dbReference type="Proteomes" id="UP000001933"/>
    </source>
</evidence>
<dbReference type="eggNOG" id="COG1570">
    <property type="taxonomic scope" value="Bacteria"/>
</dbReference>
<evidence type="ECO:0000256" key="3">
    <source>
        <dbReference type="ARBA" id="ARBA00022801"/>
    </source>
</evidence>
<keyword evidence="3 5" id="KW-0378">Hydrolase</keyword>
<dbReference type="AlphaFoldDB" id="Q2LUA1"/>
<dbReference type="Pfam" id="PF13742">
    <property type="entry name" value="tRNA_anti_2"/>
    <property type="match status" value="1"/>
</dbReference>
<comment type="subunit">
    <text evidence="5">Heterooligomer composed of large and small subunits.</text>
</comment>
<evidence type="ECO:0000256" key="4">
    <source>
        <dbReference type="ARBA" id="ARBA00022839"/>
    </source>
</evidence>
<comment type="subcellular location">
    <subcellularLocation>
        <location evidence="5 6">Cytoplasm</location>
    </subcellularLocation>
</comment>
<dbReference type="InterPro" id="IPR020579">
    <property type="entry name" value="Exonuc_VII_lsu_C"/>
</dbReference>
<dbReference type="CDD" id="cd04489">
    <property type="entry name" value="ExoVII_LU_OBF"/>
    <property type="match status" value="1"/>
</dbReference>
<evidence type="ECO:0000256" key="6">
    <source>
        <dbReference type="RuleBase" id="RU004355"/>
    </source>
</evidence>
<accession>Q2LUA1</accession>
<keyword evidence="1 5" id="KW-0963">Cytoplasm</keyword>
<dbReference type="EMBL" id="CP000252">
    <property type="protein sequence ID" value="ABC77662.1"/>
    <property type="molecule type" value="Genomic_DNA"/>
</dbReference>
<comment type="catalytic activity">
    <reaction evidence="5 6">
        <text>Exonucleolytic cleavage in either 5'- to 3'- or 3'- to 5'-direction to yield nucleoside 5'-phosphates.</text>
        <dbReference type="EC" id="3.1.11.6"/>
    </reaction>
</comment>
<dbReference type="FunCoup" id="Q2LUA1">
    <property type="interactions" value="280"/>
</dbReference>